<feature type="domain" description="ASCH" evidence="1">
    <location>
        <begin position="30"/>
        <end position="153"/>
    </location>
</feature>
<dbReference type="CDD" id="cd06553">
    <property type="entry name" value="ASCH_Ef3133_like"/>
    <property type="match status" value="1"/>
</dbReference>
<accession>A0A444JI56</accession>
<dbReference type="AlphaFoldDB" id="A0A444JI56"/>
<dbReference type="Pfam" id="PF04266">
    <property type="entry name" value="ASCH"/>
    <property type="match status" value="1"/>
</dbReference>
<comment type="caution">
    <text evidence="2">The sequence shown here is derived from an EMBL/GenBank/DDBJ whole genome shotgun (WGS) entry which is preliminary data.</text>
</comment>
<dbReference type="PANTHER" id="PTHR39203:SF1">
    <property type="entry name" value="CYTOPLASMIC PROTEIN"/>
    <property type="match status" value="1"/>
</dbReference>
<name>A0A444JI56_9GAMM</name>
<dbReference type="Gene3D" id="3.10.400.10">
    <property type="entry name" value="Sulfate adenylyltransferase"/>
    <property type="match status" value="1"/>
</dbReference>
<gene>
    <name evidence="2" type="ORF">EDI28_25545</name>
</gene>
<dbReference type="InterPro" id="IPR009326">
    <property type="entry name" value="DUF984"/>
</dbReference>
<dbReference type="OrthoDB" id="9807542at2"/>
<dbReference type="InterPro" id="IPR015947">
    <property type="entry name" value="PUA-like_sf"/>
</dbReference>
<dbReference type="SUPFAM" id="SSF88697">
    <property type="entry name" value="PUA domain-like"/>
    <property type="match status" value="1"/>
</dbReference>
<dbReference type="PIRSF" id="PIRSF021320">
    <property type="entry name" value="DUF984"/>
    <property type="match status" value="1"/>
</dbReference>
<protein>
    <submittedName>
        <fullName evidence="2">ASCH domain-containing protein</fullName>
    </submittedName>
</protein>
<dbReference type="SMART" id="SM01022">
    <property type="entry name" value="ASCH"/>
    <property type="match status" value="1"/>
</dbReference>
<dbReference type="PANTHER" id="PTHR39203">
    <property type="entry name" value="CYTOPLASMIC PROTEIN-RELATED"/>
    <property type="match status" value="1"/>
</dbReference>
<reference evidence="2 3" key="1">
    <citation type="submission" date="2018-11" db="EMBL/GenBank/DDBJ databases">
        <title>Photobacterium sp. BEI247 sp. nov., a marine bacterium isolated from Yongle Blue Hole in the South China Sea.</title>
        <authorList>
            <person name="Wang X."/>
        </authorList>
    </citation>
    <scope>NUCLEOTIDE SEQUENCE [LARGE SCALE GENOMIC DNA]</scope>
    <source>
        <strain evidence="3">BEI247</strain>
    </source>
</reference>
<evidence type="ECO:0000259" key="1">
    <source>
        <dbReference type="SMART" id="SM01022"/>
    </source>
</evidence>
<organism evidence="2 3">
    <name type="scientific">Photobacterium chitinilyticum</name>
    <dbReference type="NCBI Taxonomy" id="2485123"/>
    <lineage>
        <taxon>Bacteria</taxon>
        <taxon>Pseudomonadati</taxon>
        <taxon>Pseudomonadota</taxon>
        <taxon>Gammaproteobacteria</taxon>
        <taxon>Vibrionales</taxon>
        <taxon>Vibrionaceae</taxon>
        <taxon>Photobacterium</taxon>
    </lineage>
</organism>
<proteinExistence type="predicted"/>
<dbReference type="Proteomes" id="UP000287563">
    <property type="component" value="Unassembled WGS sequence"/>
</dbReference>
<dbReference type="RefSeq" id="WP_128786635.1">
    <property type="nucleotide sequence ID" value="NZ_RJLM01000033.1"/>
</dbReference>
<dbReference type="EMBL" id="RJLM01000033">
    <property type="protein sequence ID" value="RWX52766.1"/>
    <property type="molecule type" value="Genomic_DNA"/>
</dbReference>
<keyword evidence="3" id="KW-1185">Reference proteome</keyword>
<evidence type="ECO:0000313" key="3">
    <source>
        <dbReference type="Proteomes" id="UP000287563"/>
    </source>
</evidence>
<dbReference type="InterPro" id="IPR007374">
    <property type="entry name" value="ASCH_domain"/>
</dbReference>
<sequence length="157" mass="18342">MEEQAKIYLNQYLESLSDSERERYQSYSADYFCADELNANLCAELIRIGQKTATCSLKYWYESDDEPMPTIGHLQVVTDWNGKPICIVEIDSVEECKYSDVSAEFAYLEGEGDRSLEWWRKAHWDFFAQECVELNIEPSEDMMLVLEQFHVVHQSAI</sequence>
<evidence type="ECO:0000313" key="2">
    <source>
        <dbReference type="EMBL" id="RWX52766.1"/>
    </source>
</evidence>